<name>W6Q8T8_PENRF</name>
<accession>W6Q8T8</accession>
<dbReference type="AlphaFoldDB" id="W6Q8T8"/>
<keyword evidence="2" id="KW-1185">Reference proteome</keyword>
<evidence type="ECO:0000313" key="2">
    <source>
        <dbReference type="Proteomes" id="UP000030686"/>
    </source>
</evidence>
<dbReference type="STRING" id="1365484.W6Q8T8"/>
<dbReference type="OMA" id="ESWGAND"/>
<organism evidence="1 2">
    <name type="scientific">Penicillium roqueforti (strain FM164)</name>
    <dbReference type="NCBI Taxonomy" id="1365484"/>
    <lineage>
        <taxon>Eukaryota</taxon>
        <taxon>Fungi</taxon>
        <taxon>Dikarya</taxon>
        <taxon>Ascomycota</taxon>
        <taxon>Pezizomycotina</taxon>
        <taxon>Eurotiomycetes</taxon>
        <taxon>Eurotiomycetidae</taxon>
        <taxon>Eurotiales</taxon>
        <taxon>Aspergillaceae</taxon>
        <taxon>Penicillium</taxon>
    </lineage>
</organism>
<protein>
    <submittedName>
        <fullName evidence="1">Genomic scaffold, ProqFM164S02</fullName>
    </submittedName>
</protein>
<proteinExistence type="predicted"/>
<evidence type="ECO:0000313" key="1">
    <source>
        <dbReference type="EMBL" id="CDM30644.1"/>
    </source>
</evidence>
<gene>
    <name evidence="1" type="ORF">PROQFM164_S02g000794</name>
</gene>
<reference evidence="1" key="1">
    <citation type="journal article" date="2014" name="Nat. Commun.">
        <title>Multiple recent horizontal transfers of a large genomic region in cheese making fungi.</title>
        <authorList>
            <person name="Cheeseman K."/>
            <person name="Ropars J."/>
            <person name="Renault P."/>
            <person name="Dupont J."/>
            <person name="Gouzy J."/>
            <person name="Branca A."/>
            <person name="Abraham A.L."/>
            <person name="Ceppi M."/>
            <person name="Conseiller E."/>
            <person name="Debuchy R."/>
            <person name="Malagnac F."/>
            <person name="Goarin A."/>
            <person name="Silar P."/>
            <person name="Lacoste S."/>
            <person name="Sallet E."/>
            <person name="Bensimon A."/>
            <person name="Giraud T."/>
            <person name="Brygoo Y."/>
        </authorList>
    </citation>
    <scope>NUCLEOTIDE SEQUENCE [LARGE SCALE GENOMIC DNA]</scope>
    <source>
        <strain evidence="1">FM164</strain>
    </source>
</reference>
<dbReference type="OrthoDB" id="4524525at2759"/>
<dbReference type="EMBL" id="HG792016">
    <property type="protein sequence ID" value="CDM30644.1"/>
    <property type="molecule type" value="Genomic_DNA"/>
</dbReference>
<dbReference type="Proteomes" id="UP000030686">
    <property type="component" value="Unassembled WGS sequence"/>
</dbReference>
<sequence length="253" mass="29965">MASSSNCLLCGVQLLRITDFQQINSPRRIDLVQEKQWKHHKKAKLKHVMVPSKEVEEAEFAKYPNMWTCMCRAIIKEPDSKYFLSGITALEEGYPNPGIIPKNPGMARIGGRRLETPRYDDTFIRFHPAILERQPREYKRKNVGFVVHAHCWVLLNHIIPTTLIESKMEKFVRAARQYWRSRESWGANDYPFRILKRRQTRLRIRSGYWQWKDWDPKDSKYACDIYRSPLIVPEVQRAIESARKTKKEPHLPC</sequence>